<dbReference type="AlphaFoldDB" id="A0A8R1J0W2"/>
<dbReference type="EnsemblMetazoa" id="CJA42303.1">
    <property type="protein sequence ID" value="CJA42303.1"/>
    <property type="gene ID" value="WBGene00218151"/>
</dbReference>
<sequence>EGFMRLGENMKADYVLAQRQKEGRRGRRWSIGVGMTAGAIGIVGIVVCGRLMLNLK</sequence>
<keyword evidence="1" id="KW-0812">Transmembrane</keyword>
<reference evidence="3" key="1">
    <citation type="submission" date="2010-08" db="EMBL/GenBank/DDBJ databases">
        <authorList>
            <consortium name="Caenorhabditis japonica Sequencing Consortium"/>
            <person name="Wilson R.K."/>
        </authorList>
    </citation>
    <scope>NUCLEOTIDE SEQUENCE [LARGE SCALE GENOMIC DNA]</scope>
    <source>
        <strain evidence="3">DF5081</strain>
    </source>
</reference>
<evidence type="ECO:0000313" key="2">
    <source>
        <dbReference type="EnsemblMetazoa" id="CJA42303.1"/>
    </source>
</evidence>
<protein>
    <submittedName>
        <fullName evidence="2">Uncharacterized protein</fullName>
    </submittedName>
</protein>
<keyword evidence="1" id="KW-1133">Transmembrane helix</keyword>
<evidence type="ECO:0000256" key="1">
    <source>
        <dbReference type="SAM" id="Phobius"/>
    </source>
</evidence>
<name>A0A8R1J0W2_CAEJA</name>
<reference evidence="2" key="2">
    <citation type="submission" date="2022-06" db="UniProtKB">
        <authorList>
            <consortium name="EnsemblMetazoa"/>
        </authorList>
    </citation>
    <scope>IDENTIFICATION</scope>
    <source>
        <strain evidence="2">DF5081</strain>
    </source>
</reference>
<evidence type="ECO:0000313" key="3">
    <source>
        <dbReference type="Proteomes" id="UP000005237"/>
    </source>
</evidence>
<accession>A0A8R1J0W2</accession>
<proteinExistence type="predicted"/>
<keyword evidence="3" id="KW-1185">Reference proteome</keyword>
<feature type="transmembrane region" description="Helical" evidence="1">
    <location>
        <begin position="29"/>
        <end position="53"/>
    </location>
</feature>
<dbReference type="Proteomes" id="UP000005237">
    <property type="component" value="Unassembled WGS sequence"/>
</dbReference>
<organism evidence="2 3">
    <name type="scientific">Caenorhabditis japonica</name>
    <dbReference type="NCBI Taxonomy" id="281687"/>
    <lineage>
        <taxon>Eukaryota</taxon>
        <taxon>Metazoa</taxon>
        <taxon>Ecdysozoa</taxon>
        <taxon>Nematoda</taxon>
        <taxon>Chromadorea</taxon>
        <taxon>Rhabditida</taxon>
        <taxon>Rhabditina</taxon>
        <taxon>Rhabditomorpha</taxon>
        <taxon>Rhabditoidea</taxon>
        <taxon>Rhabditidae</taxon>
        <taxon>Peloderinae</taxon>
        <taxon>Caenorhabditis</taxon>
    </lineage>
</organism>
<keyword evidence="1" id="KW-0472">Membrane</keyword>